<accession>A0A2D6YNF1</accession>
<dbReference type="Proteomes" id="UP000226525">
    <property type="component" value="Unassembled WGS sequence"/>
</dbReference>
<feature type="binding site" evidence="2">
    <location>
        <begin position="14"/>
        <end position="21"/>
    </location>
    <ligand>
        <name>ATP</name>
        <dbReference type="ChEBI" id="CHEBI:30616"/>
    </ligand>
</feature>
<feature type="active site" evidence="1">
    <location>
        <position position="41"/>
    </location>
</feature>
<dbReference type="GO" id="GO:0005524">
    <property type="term" value="F:ATP binding"/>
    <property type="evidence" value="ECO:0007669"/>
    <property type="project" value="InterPro"/>
</dbReference>
<name>A0A2D6YNF1_9DELT</name>
<evidence type="ECO:0000256" key="2">
    <source>
        <dbReference type="PIRSR" id="PIRSR007531-2"/>
    </source>
</evidence>
<dbReference type="GO" id="GO:0016740">
    <property type="term" value="F:transferase activity"/>
    <property type="evidence" value="ECO:0007669"/>
    <property type="project" value="InterPro"/>
</dbReference>
<evidence type="ECO:0000313" key="3">
    <source>
        <dbReference type="EMBL" id="MAH64726.1"/>
    </source>
</evidence>
<dbReference type="SUPFAM" id="SSF52540">
    <property type="entry name" value="P-loop containing nucleoside triphosphate hydrolases"/>
    <property type="match status" value="1"/>
</dbReference>
<protein>
    <recommendedName>
        <fullName evidence="5">Chloramphenicol phosphotransferase</fullName>
    </recommendedName>
</protein>
<dbReference type="InterPro" id="IPR012853">
    <property type="entry name" value="CPT"/>
</dbReference>
<evidence type="ECO:0000313" key="4">
    <source>
        <dbReference type="Proteomes" id="UP000226525"/>
    </source>
</evidence>
<organism evidence="3 4">
    <name type="scientific">SAR324 cluster bacterium</name>
    <dbReference type="NCBI Taxonomy" id="2024889"/>
    <lineage>
        <taxon>Bacteria</taxon>
        <taxon>Deltaproteobacteria</taxon>
        <taxon>SAR324 cluster</taxon>
    </lineage>
</organism>
<dbReference type="Gene3D" id="3.40.50.300">
    <property type="entry name" value="P-loop containing nucleotide triphosphate hydrolases"/>
    <property type="match status" value="1"/>
</dbReference>
<dbReference type="InterPro" id="IPR027417">
    <property type="entry name" value="P-loop_NTPase"/>
</dbReference>
<gene>
    <name evidence="3" type="ORF">CMN54_15055</name>
</gene>
<dbReference type="PIRSF" id="PIRSF007531">
    <property type="entry name" value="CPT"/>
    <property type="match status" value="1"/>
</dbReference>
<evidence type="ECO:0008006" key="5">
    <source>
        <dbReference type="Google" id="ProtNLM"/>
    </source>
</evidence>
<reference evidence="4" key="1">
    <citation type="submission" date="2017-09" db="EMBL/GenBank/DDBJ databases">
        <title>The Reconstruction of 2,631 Draft Metagenome-Assembled Genomes from the Global Oceans.</title>
        <authorList>
            <person name="Tully B.J."/>
            <person name="Graham E.D."/>
            <person name="Heidelberg J.F."/>
        </authorList>
    </citation>
    <scope>NUCLEOTIDE SEQUENCE [LARGE SCALE GENOMIC DNA]</scope>
</reference>
<dbReference type="AlphaFoldDB" id="A0A2D6YNF1"/>
<comment type="caution">
    <text evidence="3">The sequence shown here is derived from an EMBL/GenBank/DDBJ whole genome shotgun (WGS) entry which is preliminary data.</text>
</comment>
<dbReference type="EMBL" id="NZEX01000183">
    <property type="protein sequence ID" value="MAH64726.1"/>
    <property type="molecule type" value="Genomic_DNA"/>
</dbReference>
<evidence type="ECO:0000256" key="1">
    <source>
        <dbReference type="PIRSR" id="PIRSR007531-1"/>
    </source>
</evidence>
<dbReference type="Pfam" id="PF07931">
    <property type="entry name" value="CPT"/>
    <property type="match status" value="1"/>
</dbReference>
<proteinExistence type="predicted"/>
<sequence>MSDRDLGQAIFLNGTSSAGKTTISKVLQSRLKEPYLYVSLDQYRDSLPDKYRGLNSPPGTLGYDGLNVVPTDSKDGKKITSIQFGDYGKKVLHGMRASAAELVRNGLNIIIDDILLEPDFLEDYLEIFSDLNVYFIGLFCALEVVEKREASRVGRFPGTAESQLEVCHAHRVYDLSVDTSILSPDECATKIIDRIGSATPEAFDKLRT</sequence>